<evidence type="ECO:0000259" key="6">
    <source>
        <dbReference type="Pfam" id="PF08154"/>
    </source>
</evidence>
<evidence type="ECO:0000313" key="8">
    <source>
        <dbReference type="Proteomes" id="UP000317494"/>
    </source>
</evidence>
<dbReference type="PANTHER" id="PTHR19848:SF0">
    <property type="entry name" value="NOTCHLESS PROTEIN HOMOLOG 1"/>
    <property type="match status" value="1"/>
</dbReference>
<keyword evidence="4" id="KW-0539">Nucleus</keyword>
<keyword evidence="8" id="KW-1185">Reference proteome</keyword>
<feature type="domain" description="NLE" evidence="6">
    <location>
        <begin position="44"/>
        <end position="102"/>
    </location>
</feature>
<dbReference type="InterPro" id="IPR015943">
    <property type="entry name" value="WD40/YVTN_repeat-like_dom_sf"/>
</dbReference>
<feature type="repeat" description="WD" evidence="5">
    <location>
        <begin position="391"/>
        <end position="432"/>
    </location>
</feature>
<dbReference type="InterPro" id="IPR036322">
    <property type="entry name" value="WD40_repeat_dom_sf"/>
</dbReference>
<sequence length="508" mass="55427">MWDSTIMPGDTKFRPYDASKSKLVLKKDPASTPQSAVPSTSTVVAQFISPITAQPTGPPLHLPASTTPQQLHLLLNKLLANEADPIPYSFYINDAEIVKSVYDDAIATNESVSTETLFTILYHPQAVFRVRAVTRCSSSLAGHTEAVLTVVFSPDGRQLASGSGDTTVRIWDLNTSTPQFTLKGHKNWVQVVAYSPDCKTIASGSMDATIRLWSATDGTPLGDALRSHTQVVTSIAWSPDHDSRYFVSGSKDGTAKIWDAATRRCVHTLCGHSGPVMCVKWGGEGLVYTASRDKSIKVWAAASGKLVRTLEGHAHWVNHLALSTDFVNRTGPYDHTMPTYATPEDAKAAAAKRYNEAKNSTAHPERLVSASDDFTIYLWSPTTSKQPIARLTGHQQAVTHVSFSPDGRFIASASFDKSVKIWDGLSGAFVRNLRGHVGNVYFACWAPDSRMLVSGSQDSMLKVWDVREGKSKVDLPGHADEVFAVDWSPDGRFVASGGRDKVLKIWRH</sequence>
<dbReference type="PANTHER" id="PTHR19848">
    <property type="entry name" value="WD40 REPEAT PROTEIN"/>
    <property type="match status" value="1"/>
</dbReference>
<evidence type="ECO:0000256" key="1">
    <source>
        <dbReference type="ARBA" id="ARBA00004604"/>
    </source>
</evidence>
<dbReference type="InterPro" id="IPR012972">
    <property type="entry name" value="NLE"/>
</dbReference>
<evidence type="ECO:0000256" key="3">
    <source>
        <dbReference type="ARBA" id="ARBA00022737"/>
    </source>
</evidence>
<comment type="caution">
    <text evidence="7">The sequence shown here is derived from an EMBL/GenBank/DDBJ whole genome shotgun (WGS) entry which is preliminary data.</text>
</comment>
<feature type="repeat" description="WD" evidence="5">
    <location>
        <begin position="269"/>
        <end position="309"/>
    </location>
</feature>
<feature type="repeat" description="WD" evidence="5">
    <location>
        <begin position="225"/>
        <end position="268"/>
    </location>
</feature>
<evidence type="ECO:0000256" key="5">
    <source>
        <dbReference type="PROSITE-ProRule" id="PRU00221"/>
    </source>
</evidence>
<dbReference type="SMART" id="SM00320">
    <property type="entry name" value="WD40"/>
    <property type="match status" value="8"/>
</dbReference>
<protein>
    <recommendedName>
        <fullName evidence="6">NLE domain-containing protein</fullName>
    </recommendedName>
</protein>
<dbReference type="InterPro" id="IPR001680">
    <property type="entry name" value="WD40_rpt"/>
</dbReference>
<dbReference type="SUPFAM" id="SSF50978">
    <property type="entry name" value="WD40 repeat-like"/>
    <property type="match status" value="1"/>
</dbReference>
<feature type="repeat" description="WD" evidence="5">
    <location>
        <begin position="182"/>
        <end position="223"/>
    </location>
</feature>
<dbReference type="EMBL" id="QEAN01000408">
    <property type="protein sequence ID" value="TPX37933.1"/>
    <property type="molecule type" value="Genomic_DNA"/>
</dbReference>
<dbReference type="PROSITE" id="PS00678">
    <property type="entry name" value="WD_REPEATS_1"/>
    <property type="match status" value="2"/>
</dbReference>
<dbReference type="Gene3D" id="2.130.10.10">
    <property type="entry name" value="YVTN repeat-like/Quinoprotein amine dehydrogenase"/>
    <property type="match status" value="1"/>
</dbReference>
<dbReference type="AlphaFoldDB" id="A0A507CJK6"/>
<reference evidence="7 8" key="1">
    <citation type="journal article" date="2019" name="Sci. Rep.">
        <title>Comparative genomics of chytrid fungi reveal insights into the obligate biotrophic and pathogenic lifestyle of Synchytrium endobioticum.</title>
        <authorList>
            <person name="van de Vossenberg B.T.L.H."/>
            <person name="Warris S."/>
            <person name="Nguyen H.D.T."/>
            <person name="van Gent-Pelzer M.P.E."/>
            <person name="Joly D.L."/>
            <person name="van de Geest H.C."/>
            <person name="Bonants P.J.M."/>
            <person name="Smith D.S."/>
            <person name="Levesque C.A."/>
            <person name="van der Lee T.A.J."/>
        </authorList>
    </citation>
    <scope>NUCLEOTIDE SEQUENCE [LARGE SCALE GENOMIC DNA]</scope>
    <source>
        <strain evidence="7 8">MB42</strain>
    </source>
</reference>
<keyword evidence="3" id="KW-0677">Repeat</keyword>
<dbReference type="STRING" id="286115.A0A507CJK6"/>
<accession>A0A507CJK6</accession>
<evidence type="ECO:0000256" key="2">
    <source>
        <dbReference type="ARBA" id="ARBA00022574"/>
    </source>
</evidence>
<dbReference type="InterPro" id="IPR001632">
    <property type="entry name" value="WD40_G-protein_beta-like"/>
</dbReference>
<dbReference type="InterPro" id="IPR020472">
    <property type="entry name" value="WD40_PAC1"/>
</dbReference>
<dbReference type="Pfam" id="PF08154">
    <property type="entry name" value="NLE"/>
    <property type="match status" value="1"/>
</dbReference>
<proteinExistence type="predicted"/>
<dbReference type="InterPro" id="IPR019775">
    <property type="entry name" value="WD40_repeat_CS"/>
</dbReference>
<feature type="repeat" description="WD" evidence="5">
    <location>
        <begin position="475"/>
        <end position="508"/>
    </location>
</feature>
<evidence type="ECO:0000313" key="7">
    <source>
        <dbReference type="EMBL" id="TPX37933.1"/>
    </source>
</evidence>
<dbReference type="GO" id="GO:0005730">
    <property type="term" value="C:nucleolus"/>
    <property type="evidence" value="ECO:0007669"/>
    <property type="project" value="UniProtKB-SubCell"/>
</dbReference>
<dbReference type="PRINTS" id="PR00320">
    <property type="entry name" value="GPROTEINBRPT"/>
</dbReference>
<comment type="subcellular location">
    <subcellularLocation>
        <location evidence="1">Nucleus</location>
        <location evidence="1">Nucleolus</location>
    </subcellularLocation>
</comment>
<name>A0A507CJK6_9FUNG</name>
<dbReference type="GO" id="GO:0000027">
    <property type="term" value="P:ribosomal large subunit assembly"/>
    <property type="evidence" value="ECO:0007669"/>
    <property type="project" value="TreeGrafter"/>
</dbReference>
<feature type="repeat" description="WD" evidence="5">
    <location>
        <begin position="433"/>
        <end position="474"/>
    </location>
</feature>
<dbReference type="Pfam" id="PF00400">
    <property type="entry name" value="WD40"/>
    <property type="match status" value="7"/>
</dbReference>
<dbReference type="VEuPathDB" id="FungiDB:SeMB42_g06788"/>
<dbReference type="PROSITE" id="PS50082">
    <property type="entry name" value="WD_REPEATS_2"/>
    <property type="match status" value="7"/>
</dbReference>
<keyword evidence="2 5" id="KW-0853">WD repeat</keyword>
<organism evidence="7 8">
    <name type="scientific">Synchytrium endobioticum</name>
    <dbReference type="NCBI Taxonomy" id="286115"/>
    <lineage>
        <taxon>Eukaryota</taxon>
        <taxon>Fungi</taxon>
        <taxon>Fungi incertae sedis</taxon>
        <taxon>Chytridiomycota</taxon>
        <taxon>Chytridiomycota incertae sedis</taxon>
        <taxon>Chytridiomycetes</taxon>
        <taxon>Synchytriales</taxon>
        <taxon>Synchytriaceae</taxon>
        <taxon>Synchytrium</taxon>
    </lineage>
</organism>
<dbReference type="CDD" id="cd00200">
    <property type="entry name" value="WD40"/>
    <property type="match status" value="1"/>
</dbReference>
<feature type="repeat" description="WD" evidence="5">
    <location>
        <begin position="140"/>
        <end position="181"/>
    </location>
</feature>
<dbReference type="PRINTS" id="PR00319">
    <property type="entry name" value="GPROTEINB"/>
</dbReference>
<dbReference type="PROSITE" id="PS50294">
    <property type="entry name" value="WD_REPEATS_REGION"/>
    <property type="match status" value="7"/>
</dbReference>
<evidence type="ECO:0000256" key="4">
    <source>
        <dbReference type="ARBA" id="ARBA00023242"/>
    </source>
</evidence>
<dbReference type="Proteomes" id="UP000317494">
    <property type="component" value="Unassembled WGS sequence"/>
</dbReference>
<gene>
    <name evidence="7" type="ORF">SeMB42_g06788</name>
</gene>